<keyword evidence="1" id="KW-0472">Membrane</keyword>
<dbReference type="STRING" id="366602.Caul_3884"/>
<evidence type="ECO:0000313" key="2">
    <source>
        <dbReference type="EMBL" id="ABZ73009.1"/>
    </source>
</evidence>
<sequence length="187" mass="20905">MRGATMTFVLKMPATRGAKTRRKALAERIFDLGVMAMIALGVGLIVAFIVQYELWVEPKQPATGSALVAAKSMARVRWASVKPHLIARLAQPHSLELGKVWARRDGRVCGLVNGWGSFGGLTGMTRFYAQGDEPVFKQDGRPGFEEAWWACRRDRYVIIREGSEETGFCPTRLGRQRCFDVVYGRPE</sequence>
<evidence type="ECO:0000256" key="1">
    <source>
        <dbReference type="SAM" id="Phobius"/>
    </source>
</evidence>
<dbReference type="AlphaFoldDB" id="B0SVB9"/>
<dbReference type="EMBL" id="CP000927">
    <property type="protein sequence ID" value="ABZ73009.1"/>
    <property type="molecule type" value="Genomic_DNA"/>
</dbReference>
<dbReference type="KEGG" id="cak:Caul_3884"/>
<accession>B0SVB9</accession>
<feature type="transmembrane region" description="Helical" evidence="1">
    <location>
        <begin position="29"/>
        <end position="50"/>
    </location>
</feature>
<protein>
    <submittedName>
        <fullName evidence="2">Uncharacterized protein</fullName>
    </submittedName>
</protein>
<reference evidence="2" key="1">
    <citation type="submission" date="2008-01" db="EMBL/GenBank/DDBJ databases">
        <title>Complete sequence of chromosome of Caulobacter sp. K31.</title>
        <authorList>
            <consortium name="US DOE Joint Genome Institute"/>
            <person name="Copeland A."/>
            <person name="Lucas S."/>
            <person name="Lapidus A."/>
            <person name="Barry K."/>
            <person name="Glavina del Rio T."/>
            <person name="Dalin E."/>
            <person name="Tice H."/>
            <person name="Pitluck S."/>
            <person name="Bruce D."/>
            <person name="Goodwin L."/>
            <person name="Thompson L.S."/>
            <person name="Brettin T."/>
            <person name="Detter J.C."/>
            <person name="Han C."/>
            <person name="Schmutz J."/>
            <person name="Larimer F."/>
            <person name="Land M."/>
            <person name="Hauser L."/>
            <person name="Kyrpides N."/>
            <person name="Kim E."/>
            <person name="Stephens C."/>
            <person name="Richardson P."/>
        </authorList>
    </citation>
    <scope>NUCLEOTIDE SEQUENCE [LARGE SCALE GENOMIC DNA]</scope>
    <source>
        <strain evidence="2">K31</strain>
    </source>
</reference>
<keyword evidence="1" id="KW-1133">Transmembrane helix</keyword>
<name>B0SVB9_CAUSK</name>
<keyword evidence="1" id="KW-0812">Transmembrane</keyword>
<gene>
    <name evidence="2" type="ordered locus">Caul_3884</name>
</gene>
<dbReference type="HOGENOM" id="CLU_1493624_0_0_5"/>
<organism evidence="2">
    <name type="scientific">Caulobacter sp. (strain K31)</name>
    <dbReference type="NCBI Taxonomy" id="366602"/>
    <lineage>
        <taxon>Bacteria</taxon>
        <taxon>Pseudomonadati</taxon>
        <taxon>Pseudomonadota</taxon>
        <taxon>Alphaproteobacteria</taxon>
        <taxon>Caulobacterales</taxon>
        <taxon>Caulobacteraceae</taxon>
        <taxon>Caulobacter</taxon>
    </lineage>
</organism>
<proteinExistence type="predicted"/>